<evidence type="ECO:0000313" key="9">
    <source>
        <dbReference type="Proteomes" id="UP000275772"/>
    </source>
</evidence>
<dbReference type="PROSITE" id="PS00678">
    <property type="entry name" value="WD_REPEATS_1"/>
    <property type="match status" value="2"/>
</dbReference>
<protein>
    <submittedName>
        <fullName evidence="8">Uncharacterized protein</fullName>
    </submittedName>
</protein>
<keyword evidence="4" id="KW-0863">Zinc-finger</keyword>
<proteinExistence type="predicted"/>
<sequence length="1239" mass="139024">MSTREKIMRLLGQSATNATPREDLDASQLDSQKLRARPPQNLAFCVGKEISCLDKSPDGLRVVIAGPGVFKILKVEDSSITEDIDLKAIIWIHATSRSSNVINPEPSTNLNIVAVKWLHGGLNKVIIAASTNGVITAYDISQIGEGIEIARVKAHARDIYKLAVSPHKPQWLLSASRDGTVKSWNIRSPGEDSNVPYFRQWRTFKCTSEVLDVEWSPTDGFIFACCTDLGQILKWDLRDPMKPILRINAHYGQCSSISWHPNGEHVTTGGQDQFCFVWNLSKNAKKNQKALHILETKAPISIVSWRPVIHSSSVNGKRAAQIIIVYRDDRKMEALVEIWDLSRPTMPIKQLPYNPRPPREMINAFTVQQKPELKGLEDTLEDKPPSDEGWDTAPNGLVWKNPNILWTINNTIGTTKQGNSTMREGWFIQSDMIFIPRLIDRRSLSNFSFSTAGKILMILEQRSIVRRRRSSAMVSDGFPEHYCHESSKMCVSPSDSEEDVVSSVLGSKQEKKKLRRMSSSRSAQLNPVSPSNIRIDGGKTTPEESNKVIGSYQSQQVMAVGNFPTALSTLDYQHFSSQYLMRLLKYDSSNVLPHERISSILEDYGCIAEILGYYRLAQTWRLLGTSIGLLLTRRAEYHRDSRLKYQQLRSDYSSFTPTQFNLQPDDSKESNQRTSAQRHLENEVYDIFEKKGFEKKEFTPEFVVSQARLSKNGDSSRETGVLPCISAMGNDALKSSETTGLVDHNVAQIPVFNPLKADGNNGGPELRSYNIDYTSTSLVPPSRVGSEIVQEKSNFKDFDPVEHSYCHSTSNGQIVKELSKSNDSFLQPQYHDETDNLDQNSSSSLGHNSSLGARQAHEESGLQPALRKITDPQLPSVDIKYQAPANEVDRSTPIGLHLFTQQPPMGAKVDKNPSFVHSDFLHVPSDPLFTHPIIDPIDFIKELVTYNTTTTSTPIHLIPIILLLLPFLPSNTIDPLHASQIMSHFHSRLNSLELYIEAAILRNLCVPDYPEVYTTFHENIRVSPFCTACNKPFDPISRMQNSHWKCPRCQEFTAPCPICEQREYLASDLDTCETYKGSHDFDTPDVRPLRTWWYCPGCAHGGHVACMQEWHATLDPDNYPDSFYSNGGCPVVGCLHACLAGSWRDELACERKFSRERERNATVSDSLFTGGTRLTSGGSGSTVVRSRRDTIHNFAVGDMGAPPGDTRQSHAEAPRHNTISSGHRRSFFARSREGESRSH</sequence>
<dbReference type="GO" id="GO:0016239">
    <property type="term" value="P:positive regulation of macroautophagy"/>
    <property type="evidence" value="ECO:0007669"/>
    <property type="project" value="TreeGrafter"/>
</dbReference>
<evidence type="ECO:0000256" key="7">
    <source>
        <dbReference type="SAM" id="MobiDB-lite"/>
    </source>
</evidence>
<evidence type="ECO:0000256" key="6">
    <source>
        <dbReference type="PROSITE-ProRule" id="PRU00221"/>
    </source>
</evidence>
<dbReference type="InterPro" id="IPR019775">
    <property type="entry name" value="WD40_repeat_CS"/>
</dbReference>
<feature type="compositionally biased region" description="Polar residues" evidence="7">
    <location>
        <begin position="655"/>
        <end position="664"/>
    </location>
</feature>
<accession>A0A383UIK6</accession>
<feature type="region of interest" description="Disordered" evidence="7">
    <location>
        <begin position="1194"/>
        <end position="1239"/>
    </location>
</feature>
<dbReference type="PROSITE" id="PS50294">
    <property type="entry name" value="WD_REPEATS_REGION"/>
    <property type="match status" value="2"/>
</dbReference>
<dbReference type="PANTHER" id="PTHR46200:SF1">
    <property type="entry name" value="GATOR COMPLEX PROTEIN WDR24"/>
    <property type="match status" value="1"/>
</dbReference>
<feature type="repeat" description="WD" evidence="6">
    <location>
        <begin position="247"/>
        <end position="288"/>
    </location>
</feature>
<dbReference type="GO" id="GO:0008270">
    <property type="term" value="F:zinc ion binding"/>
    <property type="evidence" value="ECO:0007669"/>
    <property type="project" value="UniProtKB-KW"/>
</dbReference>
<dbReference type="SUPFAM" id="SSF50978">
    <property type="entry name" value="WD40 repeat-like"/>
    <property type="match status" value="1"/>
</dbReference>
<dbReference type="Proteomes" id="UP000275772">
    <property type="component" value="Unassembled WGS sequence"/>
</dbReference>
<dbReference type="InterPro" id="IPR037590">
    <property type="entry name" value="WDR24"/>
</dbReference>
<dbReference type="GO" id="GO:0005829">
    <property type="term" value="C:cytosol"/>
    <property type="evidence" value="ECO:0007669"/>
    <property type="project" value="TreeGrafter"/>
</dbReference>
<gene>
    <name evidence="8" type="ORF">BLGHR1_10335</name>
</gene>
<keyword evidence="1 6" id="KW-0853">WD repeat</keyword>
<dbReference type="VEuPathDB" id="FungiDB:BLGHR1_10335"/>
<feature type="repeat" description="WD" evidence="6">
    <location>
        <begin position="152"/>
        <end position="188"/>
    </location>
</feature>
<organism evidence="8 9">
    <name type="scientific">Blumeria hordei</name>
    <name type="common">Barley powdery mildew</name>
    <name type="synonym">Blumeria graminis f. sp. hordei</name>
    <dbReference type="NCBI Taxonomy" id="2867405"/>
    <lineage>
        <taxon>Eukaryota</taxon>
        <taxon>Fungi</taxon>
        <taxon>Dikarya</taxon>
        <taxon>Ascomycota</taxon>
        <taxon>Pezizomycotina</taxon>
        <taxon>Leotiomycetes</taxon>
        <taxon>Erysiphales</taxon>
        <taxon>Erysiphaceae</taxon>
        <taxon>Blumeria</taxon>
    </lineage>
</organism>
<keyword evidence="5" id="KW-0862">Zinc</keyword>
<feature type="compositionally biased region" description="Basic and acidic residues" evidence="7">
    <location>
        <begin position="1230"/>
        <end position="1239"/>
    </location>
</feature>
<dbReference type="SMART" id="SM00320">
    <property type="entry name" value="WD40"/>
    <property type="match status" value="4"/>
</dbReference>
<dbReference type="InterPro" id="IPR036322">
    <property type="entry name" value="WD40_repeat_dom_sf"/>
</dbReference>
<feature type="region of interest" description="Disordered" evidence="7">
    <location>
        <begin position="655"/>
        <end position="676"/>
    </location>
</feature>
<dbReference type="EMBL" id="UNSH01000001">
    <property type="protein sequence ID" value="SZE99585.1"/>
    <property type="molecule type" value="Genomic_DNA"/>
</dbReference>
<evidence type="ECO:0000256" key="2">
    <source>
        <dbReference type="ARBA" id="ARBA00022723"/>
    </source>
</evidence>
<evidence type="ECO:0000313" key="8">
    <source>
        <dbReference type="EMBL" id="SZE99585.1"/>
    </source>
</evidence>
<dbReference type="GO" id="GO:0005774">
    <property type="term" value="C:vacuolar membrane"/>
    <property type="evidence" value="ECO:0007669"/>
    <property type="project" value="TreeGrafter"/>
</dbReference>
<keyword evidence="3" id="KW-0677">Repeat</keyword>
<reference evidence="8 9" key="1">
    <citation type="submission" date="2017-11" db="EMBL/GenBank/DDBJ databases">
        <authorList>
            <person name="Kracher B."/>
        </authorList>
    </citation>
    <scope>NUCLEOTIDE SEQUENCE [LARGE SCALE GENOMIC DNA]</scope>
    <source>
        <strain evidence="8 9">RACE1</strain>
    </source>
</reference>
<dbReference type="PROSITE" id="PS50082">
    <property type="entry name" value="WD_REPEATS_2"/>
    <property type="match status" value="2"/>
</dbReference>
<feature type="region of interest" description="Disordered" evidence="7">
    <location>
        <begin position="826"/>
        <end position="869"/>
    </location>
</feature>
<dbReference type="Gene3D" id="2.130.10.10">
    <property type="entry name" value="YVTN repeat-like/Quinoprotein amine dehydrogenase"/>
    <property type="match status" value="1"/>
</dbReference>
<dbReference type="PANTHER" id="PTHR46200">
    <property type="entry name" value="GATOR COMPLEX PROTEIN WDR24"/>
    <property type="match status" value="1"/>
</dbReference>
<dbReference type="InterPro" id="IPR015943">
    <property type="entry name" value="WD40/YVTN_repeat-like_dom_sf"/>
</dbReference>
<feature type="compositionally biased region" description="Low complexity" evidence="7">
    <location>
        <begin position="840"/>
        <end position="852"/>
    </location>
</feature>
<name>A0A383UIK6_BLUHO</name>
<feature type="region of interest" description="Disordered" evidence="7">
    <location>
        <begin position="509"/>
        <end position="544"/>
    </location>
</feature>
<evidence type="ECO:0000256" key="3">
    <source>
        <dbReference type="ARBA" id="ARBA00022737"/>
    </source>
</evidence>
<dbReference type="GO" id="GO:1904263">
    <property type="term" value="P:positive regulation of TORC1 signaling"/>
    <property type="evidence" value="ECO:0007669"/>
    <property type="project" value="TreeGrafter"/>
</dbReference>
<dbReference type="InterPro" id="IPR001680">
    <property type="entry name" value="WD40_rpt"/>
</dbReference>
<dbReference type="AlphaFoldDB" id="A0A383UIK6"/>
<evidence type="ECO:0000256" key="4">
    <source>
        <dbReference type="ARBA" id="ARBA00022771"/>
    </source>
</evidence>
<evidence type="ECO:0000256" key="1">
    <source>
        <dbReference type="ARBA" id="ARBA00022574"/>
    </source>
</evidence>
<keyword evidence="2" id="KW-0479">Metal-binding</keyword>
<evidence type="ECO:0000256" key="5">
    <source>
        <dbReference type="ARBA" id="ARBA00022833"/>
    </source>
</evidence>
<dbReference type="GO" id="GO:0061700">
    <property type="term" value="C:GATOR2 complex"/>
    <property type="evidence" value="ECO:0007669"/>
    <property type="project" value="TreeGrafter"/>
</dbReference>
<feature type="compositionally biased region" description="Polar residues" evidence="7">
    <location>
        <begin position="523"/>
        <end position="532"/>
    </location>
</feature>
<dbReference type="Pfam" id="PF00400">
    <property type="entry name" value="WD40"/>
    <property type="match status" value="2"/>
</dbReference>